<keyword evidence="2" id="KW-1185">Reference proteome</keyword>
<sequence>MARPTKNADRRLSRHVIFRLTDEEYASLHDKAVLAGLSTNELARRLTNKGKRKLVVKTHKRVDPAFLKRIDRIGQNLNQLVKNAHIYGRVSSQVDTLATTIDEIIHHALHEENE</sequence>
<dbReference type="Pfam" id="PF21983">
    <property type="entry name" value="NikA-like"/>
    <property type="match status" value="1"/>
</dbReference>
<dbReference type="RefSeq" id="WP_386821043.1">
    <property type="nucleotide sequence ID" value="NZ_JBHUIT010000031.1"/>
</dbReference>
<dbReference type="Proteomes" id="UP001597375">
    <property type="component" value="Unassembled WGS sequence"/>
</dbReference>
<evidence type="ECO:0000313" key="1">
    <source>
        <dbReference type="EMBL" id="MFD2257702.1"/>
    </source>
</evidence>
<reference evidence="2" key="1">
    <citation type="journal article" date="2019" name="Int. J. Syst. Evol. Microbiol.">
        <title>The Global Catalogue of Microorganisms (GCM) 10K type strain sequencing project: providing services to taxonomists for standard genome sequencing and annotation.</title>
        <authorList>
            <consortium name="The Broad Institute Genomics Platform"/>
            <consortium name="The Broad Institute Genome Sequencing Center for Infectious Disease"/>
            <person name="Wu L."/>
            <person name="Ma J."/>
        </authorList>
    </citation>
    <scope>NUCLEOTIDE SEQUENCE [LARGE SCALE GENOMIC DNA]</scope>
    <source>
        <strain evidence="2">CGMCC 4.7106</strain>
    </source>
</reference>
<organism evidence="1 2">
    <name type="scientific">Luteolibacter algae</name>
    <dbReference type="NCBI Taxonomy" id="454151"/>
    <lineage>
        <taxon>Bacteria</taxon>
        <taxon>Pseudomonadati</taxon>
        <taxon>Verrucomicrobiota</taxon>
        <taxon>Verrucomicrobiia</taxon>
        <taxon>Verrucomicrobiales</taxon>
        <taxon>Verrucomicrobiaceae</taxon>
        <taxon>Luteolibacter</taxon>
    </lineage>
</organism>
<comment type="caution">
    <text evidence="1">The sequence shown here is derived from an EMBL/GenBank/DDBJ whole genome shotgun (WGS) entry which is preliminary data.</text>
</comment>
<protein>
    <recommendedName>
        <fullName evidence="3">Mobilization protein</fullName>
    </recommendedName>
</protein>
<proteinExistence type="predicted"/>
<dbReference type="InterPro" id="IPR053842">
    <property type="entry name" value="NikA-like"/>
</dbReference>
<evidence type="ECO:0008006" key="3">
    <source>
        <dbReference type="Google" id="ProtNLM"/>
    </source>
</evidence>
<gene>
    <name evidence="1" type="ORF">ACFSSA_13545</name>
</gene>
<name>A0ABW5D9R6_9BACT</name>
<dbReference type="EMBL" id="JBHUIT010000031">
    <property type="protein sequence ID" value="MFD2257702.1"/>
    <property type="molecule type" value="Genomic_DNA"/>
</dbReference>
<accession>A0ABW5D9R6</accession>
<evidence type="ECO:0000313" key="2">
    <source>
        <dbReference type="Proteomes" id="UP001597375"/>
    </source>
</evidence>